<keyword evidence="2 6" id="KW-0378">Hydrolase</keyword>
<keyword evidence="3" id="KW-0408">Iron</keyword>
<evidence type="ECO:0000259" key="5">
    <source>
        <dbReference type="Pfam" id="PF00149"/>
    </source>
</evidence>
<dbReference type="EMBL" id="JBHTKB010000001">
    <property type="protein sequence ID" value="MFD0913335.1"/>
    <property type="molecule type" value="Genomic_DNA"/>
</dbReference>
<keyword evidence="7" id="KW-1185">Reference proteome</keyword>
<dbReference type="PANTHER" id="PTHR42988:SF2">
    <property type="entry name" value="CYCLIC NUCLEOTIDE PHOSPHODIESTERASE CBUA0032-RELATED"/>
    <property type="match status" value="1"/>
</dbReference>
<evidence type="ECO:0000256" key="3">
    <source>
        <dbReference type="ARBA" id="ARBA00023004"/>
    </source>
</evidence>
<organism evidence="6 7">
    <name type="scientific">Methylophilus luteus</name>
    <dbReference type="NCBI Taxonomy" id="640108"/>
    <lineage>
        <taxon>Bacteria</taxon>
        <taxon>Pseudomonadati</taxon>
        <taxon>Pseudomonadota</taxon>
        <taxon>Betaproteobacteria</taxon>
        <taxon>Nitrosomonadales</taxon>
        <taxon>Methylophilaceae</taxon>
        <taxon>Methylophilus</taxon>
    </lineage>
</organism>
<dbReference type="Proteomes" id="UP001597128">
    <property type="component" value="Unassembled WGS sequence"/>
</dbReference>
<proteinExistence type="inferred from homology"/>
<protein>
    <submittedName>
        <fullName evidence="6">Metallophosphoesterase family protein</fullName>
        <ecNumber evidence="6">3.1.-.-</ecNumber>
    </submittedName>
</protein>
<name>A0ABW3F7P2_9PROT</name>
<comment type="caution">
    <text evidence="6">The sequence shown here is derived from an EMBL/GenBank/DDBJ whole genome shotgun (WGS) entry which is preliminary data.</text>
</comment>
<dbReference type="EC" id="3.1.-.-" evidence="6"/>
<dbReference type="InterPro" id="IPR029052">
    <property type="entry name" value="Metallo-depent_PP-like"/>
</dbReference>
<dbReference type="InterPro" id="IPR050884">
    <property type="entry name" value="CNP_phosphodiesterase-III"/>
</dbReference>
<dbReference type="SUPFAM" id="SSF56300">
    <property type="entry name" value="Metallo-dependent phosphatases"/>
    <property type="match status" value="1"/>
</dbReference>
<dbReference type="GO" id="GO:0016787">
    <property type="term" value="F:hydrolase activity"/>
    <property type="evidence" value="ECO:0007669"/>
    <property type="project" value="UniProtKB-KW"/>
</dbReference>
<dbReference type="RefSeq" id="WP_379057194.1">
    <property type="nucleotide sequence ID" value="NZ_JBHTKB010000001.1"/>
</dbReference>
<evidence type="ECO:0000313" key="7">
    <source>
        <dbReference type="Proteomes" id="UP001597128"/>
    </source>
</evidence>
<evidence type="ECO:0000256" key="4">
    <source>
        <dbReference type="ARBA" id="ARBA00025742"/>
    </source>
</evidence>
<comment type="similarity">
    <text evidence="4">Belongs to the cyclic nucleotide phosphodiesterase class-III family.</text>
</comment>
<keyword evidence="1" id="KW-0479">Metal-binding</keyword>
<sequence>MILHLSDTHFGTEQPAVTAALVQLTQELRPDIAILSGDVTQRARHEQFADARRFVDALAAPVKLVIPGNHDIPLFNLFARVFNPYGNYLRAFGKELEPQFSDQDVLVIGLNTTRPWRHADGEVSTQQIERVSQQLQNASPGQLRIVVVHQPVYVERESDKENLLHGHQQAIKAWAAAGADLIFSGHIHLAYVRNLREKLQDVTRPLWSISAGTAVSTRIREGKPNSVNLIRYDAAQPHVCQAERLDFDSVSSRFIIAETKLLELAQF</sequence>
<accession>A0ABW3F7P2</accession>
<dbReference type="PANTHER" id="PTHR42988">
    <property type="entry name" value="PHOSPHOHYDROLASE"/>
    <property type="match status" value="1"/>
</dbReference>
<feature type="domain" description="Calcineurin-like phosphoesterase" evidence="5">
    <location>
        <begin position="2"/>
        <end position="188"/>
    </location>
</feature>
<dbReference type="Pfam" id="PF00149">
    <property type="entry name" value="Metallophos"/>
    <property type="match status" value="1"/>
</dbReference>
<evidence type="ECO:0000256" key="2">
    <source>
        <dbReference type="ARBA" id="ARBA00022801"/>
    </source>
</evidence>
<dbReference type="Gene3D" id="3.60.21.10">
    <property type="match status" value="1"/>
</dbReference>
<evidence type="ECO:0000313" key="6">
    <source>
        <dbReference type="EMBL" id="MFD0913335.1"/>
    </source>
</evidence>
<gene>
    <name evidence="6" type="ORF">ACFQ1Z_07240</name>
</gene>
<dbReference type="InterPro" id="IPR004843">
    <property type="entry name" value="Calcineurin-like_PHP"/>
</dbReference>
<evidence type="ECO:0000256" key="1">
    <source>
        <dbReference type="ARBA" id="ARBA00022723"/>
    </source>
</evidence>
<reference evidence="7" key="1">
    <citation type="journal article" date="2019" name="Int. J. Syst. Evol. Microbiol.">
        <title>The Global Catalogue of Microorganisms (GCM) 10K type strain sequencing project: providing services to taxonomists for standard genome sequencing and annotation.</title>
        <authorList>
            <consortium name="The Broad Institute Genomics Platform"/>
            <consortium name="The Broad Institute Genome Sequencing Center for Infectious Disease"/>
            <person name="Wu L."/>
            <person name="Ma J."/>
        </authorList>
    </citation>
    <scope>NUCLEOTIDE SEQUENCE [LARGE SCALE GENOMIC DNA]</scope>
    <source>
        <strain evidence="7">CCUG 58412</strain>
    </source>
</reference>